<dbReference type="InterPro" id="IPR036085">
    <property type="entry name" value="PAZ_dom_sf"/>
</dbReference>
<dbReference type="Pfam" id="PF08699">
    <property type="entry name" value="ArgoL1"/>
    <property type="match status" value="1"/>
</dbReference>
<dbReference type="InterPro" id="IPR032474">
    <property type="entry name" value="Argonaute_N"/>
</dbReference>
<dbReference type="Gene3D" id="3.40.50.2300">
    <property type="match status" value="1"/>
</dbReference>
<proteinExistence type="predicted"/>
<evidence type="ECO:0000259" key="3">
    <source>
        <dbReference type="PROSITE" id="PS50822"/>
    </source>
</evidence>
<dbReference type="Proteomes" id="UP000007431">
    <property type="component" value="Unassembled WGS sequence"/>
</dbReference>
<dbReference type="EMBL" id="GL377308">
    <property type="protein sequence ID" value="EFI95478.1"/>
    <property type="molecule type" value="Genomic_DNA"/>
</dbReference>
<gene>
    <name evidence="4" type="ORF">SCHCODRAFT_110270</name>
</gene>
<feature type="domain" description="Piwi" evidence="3">
    <location>
        <begin position="584"/>
        <end position="894"/>
    </location>
</feature>
<name>D8Q8I1_SCHCM</name>
<dbReference type="Pfam" id="PF02171">
    <property type="entry name" value="Piwi"/>
    <property type="match status" value="1"/>
</dbReference>
<dbReference type="Gene3D" id="2.170.260.10">
    <property type="entry name" value="paz domain"/>
    <property type="match status" value="1"/>
</dbReference>
<sequence length="936" mass="103513">MPPRGNRGDRGRGRGGNARGDRGRGRGRGGPQRGGSPHPPSPAPAPAGQRRGGGPDPANRGTGRGRGRGQTVQVASQATTIADASVVPIGVRRPGFSNVGKEVPVLVNMFKMEISSGYIYQYDDMIGDKTLPVRRNMELFKQLQYEVAPHIFPRKVSYDGRKIMVSSYRLDIPNDYQEFQITIGAGTASKPPRVHRIKIEYASKINSELLTRFVEGKQSNDEEAITALQALNIVLRMEPTQRFPFNSRSFYVPEGKRVLAGGIELWRGYFQSVRPAMGKLLLNVDVSAGVMYQSGPLIGVCCSFLRRSNDPSVLARLGNRDWLALKRFLVGLKVLAGGQSTQRRPREIKNLSTKPANQLTFRMRREGQPETDITVAHYFQTVTNRPLSYPNLPCVEVGGGALLPLEICIVPPGQIMKKQVPPDATREMVDFSAQRPQERFAGIQEALGLLRHGQSDYVQQFGMSVDTTPLQIMSRTLPPPTMLYGGSSRESVKFGAWNMANKHFIKPMPLNSWAVMVLEQQTRFRPQTLRSMITGLKNAAQACGMTPVTDPMLECYRPAQQSITRLLDELQNEFRKKKVAPPQLFVIVLPFNSDPIWAEAKHWGDILRGVATQCLKAQKCERANIQYWANVINGKLGGINTIVDPEDPTNIAADVLKNPHERTLVLGADVIHPSPGSVGRPSFTAMVGSMDRHAAKYRATSRAQTSRQEIIDDFENMAKEMITANMNYCGLDEGVTGPARAPTKIIVYRDGVSEGQFKQVKEQELHKLQAACKALGVQAKITFIIVGKRHHMRMNPLRDADRSGNAPAGSVIDTDIAHPVEYDLFLQSHAGIKGTSRSAHYTVIHDDNGFRPEALERFTYNLCHVYARATRSVSIPAPTYYADIVCSRAKTHYSPDVDLSATSDTASSTAGQTTEAGLRAGFQQVHATQKNRMYFQ</sequence>
<feature type="non-terminal residue" evidence="4">
    <location>
        <position position="936"/>
    </location>
</feature>
<evidence type="ECO:0008006" key="6">
    <source>
        <dbReference type="Google" id="ProtNLM"/>
    </source>
</evidence>
<dbReference type="InterPro" id="IPR014811">
    <property type="entry name" value="ArgoL1"/>
</dbReference>
<feature type="domain" description="PAZ" evidence="2">
    <location>
        <begin position="300"/>
        <end position="412"/>
    </location>
</feature>
<evidence type="ECO:0000313" key="4">
    <source>
        <dbReference type="EMBL" id="EFI95478.1"/>
    </source>
</evidence>
<protein>
    <recommendedName>
        <fullName evidence="6">Argonaute-like protein</fullName>
    </recommendedName>
</protein>
<evidence type="ECO:0000259" key="2">
    <source>
        <dbReference type="PROSITE" id="PS50821"/>
    </source>
</evidence>
<evidence type="ECO:0000313" key="5">
    <source>
        <dbReference type="Proteomes" id="UP000007431"/>
    </source>
</evidence>
<feature type="compositionally biased region" description="Basic and acidic residues" evidence="1">
    <location>
        <begin position="1"/>
        <end position="12"/>
    </location>
</feature>
<dbReference type="Pfam" id="PF16488">
    <property type="entry name" value="ArgoL2"/>
    <property type="match status" value="1"/>
</dbReference>
<dbReference type="SMART" id="SM01163">
    <property type="entry name" value="DUF1785"/>
    <property type="match status" value="1"/>
</dbReference>
<dbReference type="PROSITE" id="PS50821">
    <property type="entry name" value="PAZ"/>
    <property type="match status" value="1"/>
</dbReference>
<organism evidence="5">
    <name type="scientific">Schizophyllum commune (strain H4-8 / FGSC 9210)</name>
    <name type="common">Split gill fungus</name>
    <dbReference type="NCBI Taxonomy" id="578458"/>
    <lineage>
        <taxon>Eukaryota</taxon>
        <taxon>Fungi</taxon>
        <taxon>Dikarya</taxon>
        <taxon>Basidiomycota</taxon>
        <taxon>Agaricomycotina</taxon>
        <taxon>Agaricomycetes</taxon>
        <taxon>Agaricomycetidae</taxon>
        <taxon>Agaricales</taxon>
        <taxon>Schizophyllaceae</taxon>
        <taxon>Schizophyllum</taxon>
    </lineage>
</organism>
<dbReference type="PANTHER" id="PTHR22891">
    <property type="entry name" value="EUKARYOTIC TRANSLATION INITIATION FACTOR 2C"/>
    <property type="match status" value="1"/>
</dbReference>
<dbReference type="HOGENOM" id="CLU_004544_4_3_1"/>
<feature type="region of interest" description="Disordered" evidence="1">
    <location>
        <begin position="1"/>
        <end position="77"/>
    </location>
</feature>
<dbReference type="GO" id="GO:0003723">
    <property type="term" value="F:RNA binding"/>
    <property type="evidence" value="ECO:0007669"/>
    <property type="project" value="InterPro"/>
</dbReference>
<dbReference type="SUPFAM" id="SSF101690">
    <property type="entry name" value="PAZ domain"/>
    <property type="match status" value="1"/>
</dbReference>
<dbReference type="InterPro" id="IPR003100">
    <property type="entry name" value="PAZ_dom"/>
</dbReference>
<dbReference type="FunCoup" id="D8Q8I1">
    <property type="interactions" value="216"/>
</dbReference>
<dbReference type="SMART" id="SM00950">
    <property type="entry name" value="Piwi"/>
    <property type="match status" value="1"/>
</dbReference>
<dbReference type="Gene3D" id="3.30.420.10">
    <property type="entry name" value="Ribonuclease H-like superfamily/Ribonuclease H"/>
    <property type="match status" value="1"/>
</dbReference>
<accession>D8Q8I1</accession>
<dbReference type="CDD" id="cd04657">
    <property type="entry name" value="Piwi_ago-like"/>
    <property type="match status" value="1"/>
</dbReference>
<dbReference type="InterPro" id="IPR045246">
    <property type="entry name" value="Piwi_ago-like"/>
</dbReference>
<evidence type="ECO:0000256" key="1">
    <source>
        <dbReference type="SAM" id="MobiDB-lite"/>
    </source>
</evidence>
<dbReference type="VEuPathDB" id="FungiDB:SCHCODRAFT_02507693"/>
<dbReference type="Pfam" id="PF16487">
    <property type="entry name" value="ArgoMid"/>
    <property type="match status" value="1"/>
</dbReference>
<reference evidence="4 5" key="1">
    <citation type="journal article" date="2010" name="Nat. Biotechnol.">
        <title>Genome sequence of the model mushroom Schizophyllum commune.</title>
        <authorList>
            <person name="Ohm R.A."/>
            <person name="de Jong J.F."/>
            <person name="Lugones L.G."/>
            <person name="Aerts A."/>
            <person name="Kothe E."/>
            <person name="Stajich J.E."/>
            <person name="de Vries R.P."/>
            <person name="Record E."/>
            <person name="Levasseur A."/>
            <person name="Baker S.E."/>
            <person name="Bartholomew K.A."/>
            <person name="Coutinho P.M."/>
            <person name="Erdmann S."/>
            <person name="Fowler T.J."/>
            <person name="Gathman A.C."/>
            <person name="Lombard V."/>
            <person name="Henrissat B."/>
            <person name="Knabe N."/>
            <person name="Kuees U."/>
            <person name="Lilly W.W."/>
            <person name="Lindquist E."/>
            <person name="Lucas S."/>
            <person name="Magnuson J.K."/>
            <person name="Piumi F."/>
            <person name="Raudaskoski M."/>
            <person name="Salamov A."/>
            <person name="Schmutz J."/>
            <person name="Schwarze F.W.M.R."/>
            <person name="vanKuyk P.A."/>
            <person name="Horton J.S."/>
            <person name="Grigoriev I.V."/>
            <person name="Woesten H.A.B."/>
        </authorList>
    </citation>
    <scope>NUCLEOTIDE SEQUENCE [LARGE SCALE GENOMIC DNA]</scope>
    <source>
        <strain evidence="5">H4-8 / FGSC 9210</strain>
    </source>
</reference>
<dbReference type="eggNOG" id="KOG1041">
    <property type="taxonomic scope" value="Eukaryota"/>
</dbReference>
<dbReference type="Pfam" id="PF16486">
    <property type="entry name" value="ArgoN"/>
    <property type="match status" value="1"/>
</dbReference>
<dbReference type="Pfam" id="PF02170">
    <property type="entry name" value="PAZ"/>
    <property type="match status" value="1"/>
</dbReference>
<keyword evidence="5" id="KW-1185">Reference proteome</keyword>
<dbReference type="InterPro" id="IPR012337">
    <property type="entry name" value="RNaseH-like_sf"/>
</dbReference>
<dbReference type="PROSITE" id="PS50822">
    <property type="entry name" value="PIWI"/>
    <property type="match status" value="1"/>
</dbReference>
<dbReference type="InParanoid" id="D8Q8I1"/>
<dbReference type="InterPro" id="IPR032472">
    <property type="entry name" value="ArgoL2"/>
</dbReference>
<dbReference type="AlphaFoldDB" id="D8Q8I1"/>
<dbReference type="SUPFAM" id="SSF53098">
    <property type="entry name" value="Ribonuclease H-like"/>
    <property type="match status" value="1"/>
</dbReference>
<dbReference type="OMA" id="CFAQQQH"/>
<dbReference type="STRING" id="578458.D8Q8I1"/>
<dbReference type="InterPro" id="IPR036397">
    <property type="entry name" value="RNaseH_sf"/>
</dbReference>
<dbReference type="InterPro" id="IPR032473">
    <property type="entry name" value="Argonaute_Mid_dom"/>
</dbReference>
<dbReference type="InterPro" id="IPR003165">
    <property type="entry name" value="Piwi"/>
</dbReference>
<dbReference type="CDD" id="cd02846">
    <property type="entry name" value="PAZ_argonaute_like"/>
    <property type="match status" value="1"/>
</dbReference>